<name>A0A0D8YA65_DICVI</name>
<dbReference type="EMBL" id="KN716158">
    <property type="protein sequence ID" value="KJH52874.1"/>
    <property type="molecule type" value="Genomic_DNA"/>
</dbReference>
<dbReference type="AlphaFoldDB" id="A0A0D8YA65"/>
<dbReference type="Proteomes" id="UP000053766">
    <property type="component" value="Unassembled WGS sequence"/>
</dbReference>
<proteinExistence type="predicted"/>
<organism evidence="1 2">
    <name type="scientific">Dictyocaulus viviparus</name>
    <name type="common">Bovine lungworm</name>
    <dbReference type="NCBI Taxonomy" id="29172"/>
    <lineage>
        <taxon>Eukaryota</taxon>
        <taxon>Metazoa</taxon>
        <taxon>Ecdysozoa</taxon>
        <taxon>Nematoda</taxon>
        <taxon>Chromadorea</taxon>
        <taxon>Rhabditida</taxon>
        <taxon>Rhabditina</taxon>
        <taxon>Rhabditomorpha</taxon>
        <taxon>Strongyloidea</taxon>
        <taxon>Metastrongylidae</taxon>
        <taxon>Dictyocaulus</taxon>
    </lineage>
</organism>
<accession>A0A0D8YA65</accession>
<gene>
    <name evidence="1" type="ORF">DICVIV_00920</name>
</gene>
<reference evidence="1 2" key="1">
    <citation type="submission" date="2013-11" db="EMBL/GenBank/DDBJ databases">
        <title>Draft genome of the bovine lungworm Dictyocaulus viviparus.</title>
        <authorList>
            <person name="Mitreva M."/>
        </authorList>
    </citation>
    <scope>NUCLEOTIDE SEQUENCE [LARGE SCALE GENOMIC DNA]</scope>
    <source>
        <strain evidence="1 2">HannoverDv2000</strain>
    </source>
</reference>
<evidence type="ECO:0000313" key="1">
    <source>
        <dbReference type="EMBL" id="KJH52874.1"/>
    </source>
</evidence>
<keyword evidence="2" id="KW-1185">Reference proteome</keyword>
<evidence type="ECO:0000313" key="2">
    <source>
        <dbReference type="Proteomes" id="UP000053766"/>
    </source>
</evidence>
<reference evidence="2" key="2">
    <citation type="journal article" date="2016" name="Sci. Rep.">
        <title>Dictyocaulus viviparus genome, variome and transcriptome elucidate lungworm biology and support future intervention.</title>
        <authorList>
            <person name="McNulty S.N."/>
            <person name="Strube C."/>
            <person name="Rosa B.A."/>
            <person name="Martin J.C."/>
            <person name="Tyagi R."/>
            <person name="Choi Y.J."/>
            <person name="Wang Q."/>
            <person name="Hallsworth Pepin K."/>
            <person name="Zhang X."/>
            <person name="Ozersky P."/>
            <person name="Wilson R.K."/>
            <person name="Sternberg P.W."/>
            <person name="Gasser R.B."/>
            <person name="Mitreva M."/>
        </authorList>
    </citation>
    <scope>NUCLEOTIDE SEQUENCE [LARGE SCALE GENOMIC DNA]</scope>
    <source>
        <strain evidence="2">HannoverDv2000</strain>
    </source>
</reference>
<sequence>MFLNYSRSRYTWMQTAPACTVWSIVPRRTTDRRLYRTIRLWIFCNDHRTDYILACRNGNYEGYLGECPKSPQPIKPGDDNDEYGCAPYNGGNNSYAVPGGPLKNGEEFSVFCYYDESIDLDNLGCMPYPAVENGWVFPSGPLKNGEWLTVYCCYSKDAYELKCMKGEYRGYVQKCPRNNQSSPK</sequence>
<protein>
    <submittedName>
        <fullName evidence="1">Uncharacterized protein</fullName>
    </submittedName>
</protein>